<sequence length="524" mass="53861">MPEPLTLLPEDPAAVGPYHLVGRLGTGGQGVVYAGRGPDGALVAVKLLHSHLITDDGARTRFLREVRTARRVAPFCTAQMLDSGFVGARPYIVSEFVDGPSLQESVKENGPRGAAALQRLAINTATALAAIHAAGVVHKDFKPGNVLLGPDGPVVIDFGIAKALDLSQSVVNSQPIGSPAYMAPEQIAGGAVGPPADLFSWAATMYYAATGRRAFDGDGIPATLHAVLQTEPDLSPFEGPLRRLLQECLAKDQARRPTAAQVVEHLRALPVPVWQDTATSGLAAHSPSGHARAGHSPTLRSAGRRTLAVASTAAALFIAAGVGIGVYALSPATAQQQRAAAGPTPNASVPSSASPSTTASVSASVSPSASAAHEVVAEKTPGKATGLVPASPSKRPRKSTTAPAPDLDSTPGSSPTVAPKTPRATPTSTRRSPSSQATGREQPSAKPSVQPSTGTVTWLDASEYCKSLGFSASYTGGWSSMRCPRSDTQITVTALCQWKYPAYGNAVGVPPANSYMTTATCNLS</sequence>
<keyword evidence="2" id="KW-0547">Nucleotide-binding</keyword>
<protein>
    <recommendedName>
        <fullName evidence="7">Protein kinase domain-containing protein</fullName>
    </recommendedName>
</protein>
<evidence type="ECO:0000256" key="6">
    <source>
        <dbReference type="SAM" id="Phobius"/>
    </source>
</evidence>
<keyword evidence="3" id="KW-0418">Kinase</keyword>
<evidence type="ECO:0000313" key="9">
    <source>
        <dbReference type="Proteomes" id="UP000646523"/>
    </source>
</evidence>
<feature type="compositionally biased region" description="Low complexity" evidence="5">
    <location>
        <begin position="418"/>
        <end position="438"/>
    </location>
</feature>
<dbReference type="InterPro" id="IPR008271">
    <property type="entry name" value="Ser/Thr_kinase_AS"/>
</dbReference>
<name>A0A917ZCI1_9ACTN</name>
<reference evidence="8" key="1">
    <citation type="journal article" date="2014" name="Int. J. Syst. Evol. Microbiol.">
        <title>Complete genome sequence of Corynebacterium casei LMG S-19264T (=DSM 44701T), isolated from a smear-ripened cheese.</title>
        <authorList>
            <consortium name="US DOE Joint Genome Institute (JGI-PGF)"/>
            <person name="Walter F."/>
            <person name="Albersmeier A."/>
            <person name="Kalinowski J."/>
            <person name="Ruckert C."/>
        </authorList>
    </citation>
    <scope>NUCLEOTIDE SEQUENCE</scope>
    <source>
        <strain evidence="8">CGMCC 4.7368</strain>
    </source>
</reference>
<dbReference type="PROSITE" id="PS00108">
    <property type="entry name" value="PROTEIN_KINASE_ST"/>
    <property type="match status" value="1"/>
</dbReference>
<dbReference type="RefSeq" id="WP_189127816.1">
    <property type="nucleotide sequence ID" value="NZ_BMNH01000027.1"/>
</dbReference>
<evidence type="ECO:0000313" key="8">
    <source>
        <dbReference type="EMBL" id="GGO79140.1"/>
    </source>
</evidence>
<dbReference type="PANTHER" id="PTHR43289">
    <property type="entry name" value="MITOGEN-ACTIVATED PROTEIN KINASE KINASE KINASE 20-RELATED"/>
    <property type="match status" value="1"/>
</dbReference>
<evidence type="ECO:0000259" key="7">
    <source>
        <dbReference type="PROSITE" id="PS50011"/>
    </source>
</evidence>
<dbReference type="PANTHER" id="PTHR43289:SF34">
    <property type="entry name" value="SERINE_THREONINE-PROTEIN KINASE YBDM-RELATED"/>
    <property type="match status" value="1"/>
</dbReference>
<evidence type="ECO:0000256" key="1">
    <source>
        <dbReference type="ARBA" id="ARBA00022679"/>
    </source>
</evidence>
<keyword evidence="9" id="KW-1185">Reference proteome</keyword>
<evidence type="ECO:0000256" key="5">
    <source>
        <dbReference type="SAM" id="MobiDB-lite"/>
    </source>
</evidence>
<gene>
    <name evidence="8" type="ORF">GCM10012289_62760</name>
</gene>
<dbReference type="InterPro" id="IPR011009">
    <property type="entry name" value="Kinase-like_dom_sf"/>
</dbReference>
<proteinExistence type="predicted"/>
<dbReference type="AlphaFoldDB" id="A0A917ZCI1"/>
<keyword evidence="6" id="KW-0472">Membrane</keyword>
<accession>A0A917ZCI1</accession>
<dbReference type="Gene3D" id="3.30.200.20">
    <property type="entry name" value="Phosphorylase Kinase, domain 1"/>
    <property type="match status" value="1"/>
</dbReference>
<feature type="region of interest" description="Disordered" evidence="5">
    <location>
        <begin position="280"/>
        <end position="299"/>
    </location>
</feature>
<feature type="compositionally biased region" description="Polar residues" evidence="5">
    <location>
        <begin position="439"/>
        <end position="454"/>
    </location>
</feature>
<organism evidence="8 9">
    <name type="scientific">Nonomuraea cavernae</name>
    <dbReference type="NCBI Taxonomy" id="2045107"/>
    <lineage>
        <taxon>Bacteria</taxon>
        <taxon>Bacillati</taxon>
        <taxon>Actinomycetota</taxon>
        <taxon>Actinomycetes</taxon>
        <taxon>Streptosporangiales</taxon>
        <taxon>Streptosporangiaceae</taxon>
        <taxon>Nonomuraea</taxon>
    </lineage>
</organism>
<keyword evidence="4" id="KW-0067">ATP-binding</keyword>
<dbReference type="CDD" id="cd14014">
    <property type="entry name" value="STKc_PknB_like"/>
    <property type="match status" value="1"/>
</dbReference>
<dbReference type="InterPro" id="IPR000719">
    <property type="entry name" value="Prot_kinase_dom"/>
</dbReference>
<dbReference type="GO" id="GO:0005524">
    <property type="term" value="F:ATP binding"/>
    <property type="evidence" value="ECO:0007669"/>
    <property type="project" value="UniProtKB-KW"/>
</dbReference>
<feature type="domain" description="Protein kinase" evidence="7">
    <location>
        <begin position="18"/>
        <end position="268"/>
    </location>
</feature>
<feature type="compositionally biased region" description="Low complexity" evidence="5">
    <location>
        <begin position="347"/>
        <end position="372"/>
    </location>
</feature>
<comment type="caution">
    <text evidence="8">The sequence shown here is derived from an EMBL/GenBank/DDBJ whole genome shotgun (WGS) entry which is preliminary data.</text>
</comment>
<reference evidence="8" key="2">
    <citation type="submission" date="2020-09" db="EMBL/GenBank/DDBJ databases">
        <authorList>
            <person name="Sun Q."/>
            <person name="Zhou Y."/>
        </authorList>
    </citation>
    <scope>NUCLEOTIDE SEQUENCE</scope>
    <source>
        <strain evidence="8">CGMCC 4.7368</strain>
    </source>
</reference>
<dbReference type="PROSITE" id="PS50011">
    <property type="entry name" value="PROTEIN_KINASE_DOM"/>
    <property type="match status" value="1"/>
</dbReference>
<keyword evidence="6" id="KW-0812">Transmembrane</keyword>
<dbReference type="GO" id="GO:0004674">
    <property type="term" value="F:protein serine/threonine kinase activity"/>
    <property type="evidence" value="ECO:0007669"/>
    <property type="project" value="TreeGrafter"/>
</dbReference>
<keyword evidence="1" id="KW-0808">Transferase</keyword>
<dbReference type="SUPFAM" id="SSF56112">
    <property type="entry name" value="Protein kinase-like (PK-like)"/>
    <property type="match status" value="1"/>
</dbReference>
<dbReference type="EMBL" id="BMNH01000027">
    <property type="protein sequence ID" value="GGO79140.1"/>
    <property type="molecule type" value="Genomic_DNA"/>
</dbReference>
<evidence type="ECO:0000256" key="2">
    <source>
        <dbReference type="ARBA" id="ARBA00022741"/>
    </source>
</evidence>
<evidence type="ECO:0000256" key="4">
    <source>
        <dbReference type="ARBA" id="ARBA00022840"/>
    </source>
</evidence>
<keyword evidence="6" id="KW-1133">Transmembrane helix</keyword>
<dbReference type="Proteomes" id="UP000646523">
    <property type="component" value="Unassembled WGS sequence"/>
</dbReference>
<dbReference type="Pfam" id="PF00069">
    <property type="entry name" value="Pkinase"/>
    <property type="match status" value="1"/>
</dbReference>
<evidence type="ECO:0000256" key="3">
    <source>
        <dbReference type="ARBA" id="ARBA00022777"/>
    </source>
</evidence>
<feature type="region of interest" description="Disordered" evidence="5">
    <location>
        <begin position="339"/>
        <end position="454"/>
    </location>
</feature>
<dbReference type="Gene3D" id="1.10.510.10">
    <property type="entry name" value="Transferase(Phosphotransferase) domain 1"/>
    <property type="match status" value="1"/>
</dbReference>
<feature type="transmembrane region" description="Helical" evidence="6">
    <location>
        <begin position="307"/>
        <end position="329"/>
    </location>
</feature>